<feature type="compositionally biased region" description="Low complexity" evidence="3">
    <location>
        <begin position="70"/>
        <end position="84"/>
    </location>
</feature>
<dbReference type="GO" id="GO:0000730">
    <property type="term" value="P:DNA recombinase assembly"/>
    <property type="evidence" value="ECO:0007669"/>
    <property type="project" value="TreeGrafter"/>
</dbReference>
<name>A0A6J3MID3_9PEZI</name>
<dbReference type="GO" id="GO:0016787">
    <property type="term" value="F:hydrolase activity"/>
    <property type="evidence" value="ECO:0007669"/>
    <property type="project" value="UniProtKB-KW"/>
</dbReference>
<feature type="compositionally biased region" description="Gly residues" evidence="3">
    <location>
        <begin position="437"/>
        <end position="449"/>
    </location>
</feature>
<dbReference type="PANTHER" id="PTHR22942">
    <property type="entry name" value="RECA/RAD51/RADA DNA STRAND-PAIRING FAMILY MEMBER"/>
    <property type="match status" value="1"/>
</dbReference>
<accession>A0A6J3MID3</accession>
<dbReference type="GO" id="GO:0061982">
    <property type="term" value="P:meiosis I cell cycle process"/>
    <property type="evidence" value="ECO:0007669"/>
    <property type="project" value="UniProtKB-ARBA"/>
</dbReference>
<evidence type="ECO:0000313" key="5">
    <source>
        <dbReference type="Proteomes" id="UP000504637"/>
    </source>
</evidence>
<feature type="region of interest" description="Disordered" evidence="3">
    <location>
        <begin position="290"/>
        <end position="336"/>
    </location>
</feature>
<dbReference type="Gene3D" id="3.40.50.300">
    <property type="entry name" value="P-loop containing nucleotide triphosphate hydrolases"/>
    <property type="match status" value="1"/>
</dbReference>
<keyword evidence="6" id="KW-0378">Hydrolase</keyword>
<dbReference type="GeneID" id="54358528"/>
<dbReference type="GO" id="GO:0005524">
    <property type="term" value="F:ATP binding"/>
    <property type="evidence" value="ECO:0007669"/>
    <property type="project" value="UniProtKB-KW"/>
</dbReference>
<organism evidence="6">
    <name type="scientific">Dissoconium aciculare CBS 342.82</name>
    <dbReference type="NCBI Taxonomy" id="1314786"/>
    <lineage>
        <taxon>Eukaryota</taxon>
        <taxon>Fungi</taxon>
        <taxon>Dikarya</taxon>
        <taxon>Ascomycota</taxon>
        <taxon>Pezizomycotina</taxon>
        <taxon>Dothideomycetes</taxon>
        <taxon>Dothideomycetidae</taxon>
        <taxon>Mycosphaerellales</taxon>
        <taxon>Dissoconiaceae</taxon>
        <taxon>Dissoconium</taxon>
    </lineage>
</organism>
<keyword evidence="1" id="KW-0547">Nucleotide-binding</keyword>
<dbReference type="AlphaFoldDB" id="A0A6J3MID3"/>
<dbReference type="InterPro" id="IPR027417">
    <property type="entry name" value="P-loop_NTPase"/>
</dbReference>
<sequence>MSNLLAVLPDFDLSPYSHIIPSIERACVAVVDLLTLDAVHVAKRAQVPPGEVEKLTDALISALHRDASASASAPDASTTAPTTTIGTNPISTLDDGLDAALAGGLFPGHLIEVVGESAAGKTQFLLTLLLASQLQSTDDGGPSDAAPGSALYISTEAPLQTTRLAQILKQHPKLAALPPERRPSLGRIHSTHVHDVVAQDHILHFQVPVAIAKHNINLVIVDSIAANYRAEFDKGGGSGGGPGARSQRGAETLAQRSQEIAQTAKSLRDIARKHNITVVVANQVADRFAPIEPSSQQPQQVMRTSSQRSLGRATTTTTTTTDPPPAPAAAPPQLSTADPLSLEHQQRFFTGWGDDPSSTDLKTPSLGLALTNQLSARIALLKSPVYKDRAYLAGEDKELDRWDRSCRVVFSAWGAEGRVPFEIWEGGVRSLPSSSVGEGGGGGEGKAGR</sequence>
<dbReference type="GO" id="GO:0003697">
    <property type="term" value="F:single-stranded DNA binding"/>
    <property type="evidence" value="ECO:0007669"/>
    <property type="project" value="TreeGrafter"/>
</dbReference>
<evidence type="ECO:0000259" key="4">
    <source>
        <dbReference type="PROSITE" id="PS50162"/>
    </source>
</evidence>
<evidence type="ECO:0000256" key="3">
    <source>
        <dbReference type="SAM" id="MobiDB-lite"/>
    </source>
</evidence>
<dbReference type="GO" id="GO:0042148">
    <property type="term" value="P:DNA strand invasion"/>
    <property type="evidence" value="ECO:0007669"/>
    <property type="project" value="TreeGrafter"/>
</dbReference>
<dbReference type="PANTHER" id="PTHR22942:SF66">
    <property type="entry name" value="RE19845P"/>
    <property type="match status" value="1"/>
</dbReference>
<dbReference type="GO" id="GO:0140664">
    <property type="term" value="F:ATP-dependent DNA damage sensor activity"/>
    <property type="evidence" value="ECO:0007669"/>
    <property type="project" value="InterPro"/>
</dbReference>
<dbReference type="GO" id="GO:0006312">
    <property type="term" value="P:mitotic recombination"/>
    <property type="evidence" value="ECO:0007669"/>
    <property type="project" value="TreeGrafter"/>
</dbReference>
<keyword evidence="2" id="KW-0067">ATP-binding</keyword>
<evidence type="ECO:0000256" key="1">
    <source>
        <dbReference type="ARBA" id="ARBA00022741"/>
    </source>
</evidence>
<feature type="region of interest" description="Disordered" evidence="3">
    <location>
        <begin position="70"/>
        <end position="89"/>
    </location>
</feature>
<dbReference type="GO" id="GO:0003690">
    <property type="term" value="F:double-stranded DNA binding"/>
    <property type="evidence" value="ECO:0007669"/>
    <property type="project" value="TreeGrafter"/>
</dbReference>
<dbReference type="InterPro" id="IPR020588">
    <property type="entry name" value="RecA_ATP-bd"/>
</dbReference>
<dbReference type="Proteomes" id="UP000504637">
    <property type="component" value="Unplaced"/>
</dbReference>
<dbReference type="OrthoDB" id="1861185at2759"/>
<keyword evidence="5" id="KW-1185">Reference proteome</keyword>
<dbReference type="GO" id="GO:0000150">
    <property type="term" value="F:DNA strand exchange activity"/>
    <property type="evidence" value="ECO:0007669"/>
    <property type="project" value="TreeGrafter"/>
</dbReference>
<reference evidence="6" key="1">
    <citation type="submission" date="2020-01" db="EMBL/GenBank/DDBJ databases">
        <authorList>
            <consortium name="DOE Joint Genome Institute"/>
            <person name="Haridas S."/>
            <person name="Albert R."/>
            <person name="Binder M."/>
            <person name="Bloem J."/>
            <person name="Labutti K."/>
            <person name="Salamov A."/>
            <person name="Andreopoulos B."/>
            <person name="Baker S.E."/>
            <person name="Barry K."/>
            <person name="Bills G."/>
            <person name="Bluhm B.H."/>
            <person name="Cannon C."/>
            <person name="Castanera R."/>
            <person name="Culley D.E."/>
            <person name="Daum C."/>
            <person name="Ezra D."/>
            <person name="Gonzalez J.B."/>
            <person name="Henrissat B."/>
            <person name="Kuo A."/>
            <person name="Liang C."/>
            <person name="Lipzen A."/>
            <person name="Lutzoni F."/>
            <person name="Magnuson J."/>
            <person name="Mondo S."/>
            <person name="Nolan M."/>
            <person name="Ohm R."/>
            <person name="Pangilinan J."/>
            <person name="Park H.-J."/>
            <person name="Ramirez L."/>
            <person name="Alfaro M."/>
            <person name="Sun H."/>
            <person name="Tritt A."/>
            <person name="Yoshinaga Y."/>
            <person name="Zwiers L.-H."/>
            <person name="Turgeon B.G."/>
            <person name="Goodwin S.B."/>
            <person name="Spatafora J.W."/>
            <person name="Crous P.W."/>
            <person name="Grigoriev I.V."/>
        </authorList>
    </citation>
    <scope>NUCLEOTIDE SEQUENCE</scope>
    <source>
        <strain evidence="6">CBS 342.82</strain>
    </source>
</reference>
<feature type="region of interest" description="Disordered" evidence="3">
    <location>
        <begin position="429"/>
        <end position="449"/>
    </location>
</feature>
<gene>
    <name evidence="6" type="ORF">K489DRAFT_310769</name>
</gene>
<feature type="region of interest" description="Disordered" evidence="3">
    <location>
        <begin position="235"/>
        <end position="257"/>
    </location>
</feature>
<feature type="domain" description="RecA family profile 1" evidence="4">
    <location>
        <begin position="86"/>
        <end position="284"/>
    </location>
</feature>
<reference evidence="6" key="3">
    <citation type="submission" date="2025-08" db="UniProtKB">
        <authorList>
            <consortium name="RefSeq"/>
        </authorList>
    </citation>
    <scope>IDENTIFICATION</scope>
    <source>
        <strain evidence="6">CBS 342.82</strain>
    </source>
</reference>
<dbReference type="InterPro" id="IPR013632">
    <property type="entry name" value="Rad51_C"/>
</dbReference>
<protein>
    <submittedName>
        <fullName evidence="6">P-loop containing nucleoside triphosphate hydrolase protein</fullName>
    </submittedName>
</protein>
<reference evidence="6" key="2">
    <citation type="submission" date="2020-04" db="EMBL/GenBank/DDBJ databases">
        <authorList>
            <consortium name="NCBI Genome Project"/>
        </authorList>
    </citation>
    <scope>NUCLEOTIDE SEQUENCE</scope>
    <source>
        <strain evidence="6">CBS 342.82</strain>
    </source>
</reference>
<dbReference type="PROSITE" id="PS50162">
    <property type="entry name" value="RECA_2"/>
    <property type="match status" value="1"/>
</dbReference>
<proteinExistence type="predicted"/>
<dbReference type="SUPFAM" id="SSF52540">
    <property type="entry name" value="P-loop containing nucleoside triphosphate hydrolases"/>
    <property type="match status" value="1"/>
</dbReference>
<evidence type="ECO:0000256" key="2">
    <source>
        <dbReference type="ARBA" id="ARBA00022840"/>
    </source>
</evidence>
<dbReference type="RefSeq" id="XP_033464500.1">
    <property type="nucleotide sequence ID" value="XM_033600728.1"/>
</dbReference>
<dbReference type="Pfam" id="PF08423">
    <property type="entry name" value="Rad51"/>
    <property type="match status" value="1"/>
</dbReference>
<evidence type="ECO:0000313" key="6">
    <source>
        <dbReference type="RefSeq" id="XP_033464500.1"/>
    </source>
</evidence>
<feature type="compositionally biased region" description="Polar residues" evidence="3">
    <location>
        <begin position="293"/>
        <end position="309"/>
    </location>
</feature>